<feature type="transmembrane region" description="Helical" evidence="6">
    <location>
        <begin position="188"/>
        <end position="207"/>
    </location>
</feature>
<reference evidence="7" key="1">
    <citation type="submission" date="2020-08" db="EMBL/GenBank/DDBJ databases">
        <title>Genome public.</title>
        <authorList>
            <person name="Liu C."/>
            <person name="Sun Q."/>
        </authorList>
    </citation>
    <scope>NUCLEOTIDE SEQUENCE</scope>
    <source>
        <strain evidence="7">NSJ-28</strain>
    </source>
</reference>
<feature type="transmembrane region" description="Helical" evidence="6">
    <location>
        <begin position="12"/>
        <end position="33"/>
    </location>
</feature>
<gene>
    <name evidence="7" type="ORF">H8S45_08015</name>
</gene>
<evidence type="ECO:0000256" key="1">
    <source>
        <dbReference type="ARBA" id="ARBA00004141"/>
    </source>
</evidence>
<evidence type="ECO:0000256" key="5">
    <source>
        <dbReference type="ARBA" id="ARBA00049660"/>
    </source>
</evidence>
<accession>A0A923LVG7</accession>
<evidence type="ECO:0000256" key="6">
    <source>
        <dbReference type="SAM" id="Phobius"/>
    </source>
</evidence>
<keyword evidence="4 6" id="KW-0472">Membrane</keyword>
<protein>
    <submittedName>
        <fullName evidence="7">Formate/nitrite transporter family protein</fullName>
    </submittedName>
</protein>
<organism evidence="7 8">
    <name type="scientific">Agathobaculum faecis</name>
    <dbReference type="NCBI Taxonomy" id="2763013"/>
    <lineage>
        <taxon>Bacteria</taxon>
        <taxon>Bacillati</taxon>
        <taxon>Bacillota</taxon>
        <taxon>Clostridia</taxon>
        <taxon>Eubacteriales</taxon>
        <taxon>Butyricicoccaceae</taxon>
        <taxon>Agathobaculum</taxon>
    </lineage>
</organism>
<dbReference type="EMBL" id="JACOPL010000006">
    <property type="protein sequence ID" value="MBC5725403.1"/>
    <property type="molecule type" value="Genomic_DNA"/>
</dbReference>
<feature type="transmembrane region" description="Helical" evidence="6">
    <location>
        <begin position="78"/>
        <end position="96"/>
    </location>
</feature>
<dbReference type="Gene3D" id="1.20.1080.10">
    <property type="entry name" value="Glycerol uptake facilitator protein"/>
    <property type="match status" value="1"/>
</dbReference>
<name>A0A923LVG7_9FIRM</name>
<dbReference type="Pfam" id="PF01226">
    <property type="entry name" value="Form_Nir_trans"/>
    <property type="match status" value="1"/>
</dbReference>
<evidence type="ECO:0000256" key="2">
    <source>
        <dbReference type="ARBA" id="ARBA00022692"/>
    </source>
</evidence>
<keyword evidence="3 6" id="KW-1133">Transmembrane helix</keyword>
<dbReference type="InterPro" id="IPR023271">
    <property type="entry name" value="Aquaporin-like"/>
</dbReference>
<proteinExistence type="inferred from homology"/>
<keyword evidence="8" id="KW-1185">Reference proteome</keyword>
<comment type="similarity">
    <text evidence="5">Belongs to the FNT transporter (TC 1.A.16) family.</text>
</comment>
<dbReference type="PANTHER" id="PTHR30520:SF6">
    <property type="entry name" value="FORMATE_NITRATE FAMILY TRANSPORTER (EUROFUNG)"/>
    <property type="match status" value="1"/>
</dbReference>
<evidence type="ECO:0000313" key="7">
    <source>
        <dbReference type="EMBL" id="MBC5725403.1"/>
    </source>
</evidence>
<comment type="caution">
    <text evidence="7">The sequence shown here is derived from an EMBL/GenBank/DDBJ whole genome shotgun (WGS) entry which is preliminary data.</text>
</comment>
<dbReference type="Proteomes" id="UP000606499">
    <property type="component" value="Unassembled WGS sequence"/>
</dbReference>
<comment type="subcellular location">
    <subcellularLocation>
        <location evidence="1">Membrane</location>
        <topology evidence="1">Multi-pass membrane protein</topology>
    </subcellularLocation>
</comment>
<dbReference type="RefSeq" id="WP_147573984.1">
    <property type="nucleotide sequence ID" value="NZ_JACOPL010000006.1"/>
</dbReference>
<feature type="transmembrane region" description="Helical" evidence="6">
    <location>
        <begin position="122"/>
        <end position="145"/>
    </location>
</feature>
<dbReference type="PANTHER" id="PTHR30520">
    <property type="entry name" value="FORMATE TRANSPORTER-RELATED"/>
    <property type="match status" value="1"/>
</dbReference>
<dbReference type="AlphaFoldDB" id="A0A923LVG7"/>
<dbReference type="GO" id="GO:0005886">
    <property type="term" value="C:plasma membrane"/>
    <property type="evidence" value="ECO:0007669"/>
    <property type="project" value="TreeGrafter"/>
</dbReference>
<dbReference type="InterPro" id="IPR000292">
    <property type="entry name" value="For/NO2_transpt"/>
</dbReference>
<sequence length="220" mass="23129">MDKKTGGARAYMGILLSGVLAGMMISVGGTVYLSVDSKVVGASLFSIGLFFVVSMRLWLYTGKIGYLFRGGHDYAAKLLLTLAGNFAGAFGTALLLRQTRAAANLVGRAAELSAVKLQDEPVSVFILAVFCGVLMYIGVNGFGVFELALGKYAAVFLAVAVFILSGFEHCVANMFYYSLAGVWDSGQAWLSMAVMVLGNSAGSVVVAEGYRAAQKLQDAA</sequence>
<feature type="transmembrane region" description="Helical" evidence="6">
    <location>
        <begin position="39"/>
        <end position="58"/>
    </location>
</feature>
<evidence type="ECO:0000256" key="3">
    <source>
        <dbReference type="ARBA" id="ARBA00022989"/>
    </source>
</evidence>
<keyword evidence="2 6" id="KW-0812">Transmembrane</keyword>
<dbReference type="GO" id="GO:0015499">
    <property type="term" value="F:formate transmembrane transporter activity"/>
    <property type="evidence" value="ECO:0007669"/>
    <property type="project" value="TreeGrafter"/>
</dbReference>
<evidence type="ECO:0000313" key="8">
    <source>
        <dbReference type="Proteomes" id="UP000606499"/>
    </source>
</evidence>
<evidence type="ECO:0000256" key="4">
    <source>
        <dbReference type="ARBA" id="ARBA00023136"/>
    </source>
</evidence>
<feature type="transmembrane region" description="Helical" evidence="6">
    <location>
        <begin position="152"/>
        <end position="176"/>
    </location>
</feature>